<organism evidence="3 4">
    <name type="scientific">Neobacillus rhizosphaerae</name>
    <dbReference type="NCBI Taxonomy" id="2880965"/>
    <lineage>
        <taxon>Bacteria</taxon>
        <taxon>Bacillati</taxon>
        <taxon>Bacillota</taxon>
        <taxon>Bacilli</taxon>
        <taxon>Bacillales</taxon>
        <taxon>Bacillaceae</taxon>
        <taxon>Neobacillus</taxon>
    </lineage>
</organism>
<accession>A0ABM9EWY3</accession>
<evidence type="ECO:0000256" key="1">
    <source>
        <dbReference type="SAM" id="MobiDB-lite"/>
    </source>
</evidence>
<feature type="transmembrane region" description="Helical" evidence="2">
    <location>
        <begin position="69"/>
        <end position="88"/>
    </location>
</feature>
<evidence type="ECO:0000313" key="4">
    <source>
        <dbReference type="Proteomes" id="UP000838308"/>
    </source>
</evidence>
<comment type="caution">
    <text evidence="3">The sequence shown here is derived from an EMBL/GenBank/DDBJ whole genome shotgun (WGS) entry which is preliminary data.</text>
</comment>
<dbReference type="EMBL" id="CALBWS010000040">
    <property type="protein sequence ID" value="CAH2717181.1"/>
    <property type="molecule type" value="Genomic_DNA"/>
</dbReference>
<evidence type="ECO:0008006" key="5">
    <source>
        <dbReference type="Google" id="ProtNLM"/>
    </source>
</evidence>
<protein>
    <recommendedName>
        <fullName evidence="5">DUF5668 domain-containing protein</fullName>
    </recommendedName>
</protein>
<reference evidence="3" key="1">
    <citation type="submission" date="2022-04" db="EMBL/GenBank/DDBJ databases">
        <authorList>
            <person name="Criscuolo A."/>
        </authorList>
    </citation>
    <scope>NUCLEOTIDE SEQUENCE</scope>
    <source>
        <strain evidence="3">CIP111895</strain>
    </source>
</reference>
<dbReference type="Proteomes" id="UP000838308">
    <property type="component" value="Unassembled WGS sequence"/>
</dbReference>
<keyword evidence="2" id="KW-1133">Transmembrane helix</keyword>
<evidence type="ECO:0000313" key="3">
    <source>
        <dbReference type="EMBL" id="CAH2717181.1"/>
    </source>
</evidence>
<keyword evidence="2" id="KW-0812">Transmembrane</keyword>
<name>A0ABM9EWY3_9BACI</name>
<evidence type="ECO:0000256" key="2">
    <source>
        <dbReference type="SAM" id="Phobius"/>
    </source>
</evidence>
<gene>
    <name evidence="3" type="ORF">BACCIP111895_04371</name>
</gene>
<sequence length="307" mass="34194">MRTWRVGTFSMGASLVFLGLLLFFSKFLGLNLVQVMTSWWPVLLVVLGIEILLYLFLSRKEKPVLKYDFLSIFFVGLLGTAGIAFAFLSTTGLMGKVENVMAREERSFELPAFSHKMDDSIKRVVVRTVGYDMTIEATEEKEVSMFGTYRVQTAKKTKLLQSADDIIVAKQKGDTLYLNVKTLPNEIGPFDSQGIVAATILVPKDVKLEVIGNDNSLILKPRMLANDWNIENISSVVVDVVANSHLKVAAVNAQEVRGKDGEWKLSEKPNSENPDHSLPKNAIYQSGEGKYHINIANAYLVSLQTNE</sequence>
<keyword evidence="2" id="KW-0472">Membrane</keyword>
<keyword evidence="4" id="KW-1185">Reference proteome</keyword>
<dbReference type="RefSeq" id="WP_248737407.1">
    <property type="nucleotide sequence ID" value="NZ_CALBWS010000040.1"/>
</dbReference>
<feature type="compositionally biased region" description="Basic and acidic residues" evidence="1">
    <location>
        <begin position="259"/>
        <end position="278"/>
    </location>
</feature>
<proteinExistence type="predicted"/>
<feature type="transmembrane region" description="Helical" evidence="2">
    <location>
        <begin position="39"/>
        <end position="57"/>
    </location>
</feature>
<feature type="region of interest" description="Disordered" evidence="1">
    <location>
        <begin position="259"/>
        <end position="281"/>
    </location>
</feature>